<protein>
    <recommendedName>
        <fullName evidence="2">Phospholipid scramblase</fullName>
    </recommendedName>
</protein>
<dbReference type="GO" id="GO:0017128">
    <property type="term" value="F:phospholipid scramblase activity"/>
    <property type="evidence" value="ECO:0007669"/>
    <property type="project" value="InterPro"/>
</dbReference>
<proteinExistence type="inferred from homology"/>
<keyword evidence="2" id="KW-0449">Lipoprotein</keyword>
<accession>A0A9P0KTS5</accession>
<evidence type="ECO:0000313" key="5">
    <source>
        <dbReference type="Proteomes" id="UP001152888"/>
    </source>
</evidence>
<comment type="similarity">
    <text evidence="1 2">Belongs to the phospholipid scramblase family.</text>
</comment>
<keyword evidence="2" id="KW-0106">Calcium</keyword>
<dbReference type="PANTHER" id="PTHR23248">
    <property type="entry name" value="PHOSPHOLIPID SCRAMBLASE-RELATED"/>
    <property type="match status" value="1"/>
</dbReference>
<dbReference type="PANTHER" id="PTHR23248:SF4">
    <property type="entry name" value="PHOSPHOLIPID SCRAMBLASE"/>
    <property type="match status" value="1"/>
</dbReference>
<comment type="function">
    <text evidence="2">May mediate accelerated ATP-independent bidirectional transbilayer migration of phospholipids upon binding calcium ions that results in a loss of phospholipid asymmetry in the plasma membrane.</text>
</comment>
<organism evidence="4 5">
    <name type="scientific">Acanthoscelides obtectus</name>
    <name type="common">Bean weevil</name>
    <name type="synonym">Bruchus obtectus</name>
    <dbReference type="NCBI Taxonomy" id="200917"/>
    <lineage>
        <taxon>Eukaryota</taxon>
        <taxon>Metazoa</taxon>
        <taxon>Ecdysozoa</taxon>
        <taxon>Arthropoda</taxon>
        <taxon>Hexapoda</taxon>
        <taxon>Insecta</taxon>
        <taxon>Pterygota</taxon>
        <taxon>Neoptera</taxon>
        <taxon>Endopterygota</taxon>
        <taxon>Coleoptera</taxon>
        <taxon>Polyphaga</taxon>
        <taxon>Cucujiformia</taxon>
        <taxon>Chrysomeloidea</taxon>
        <taxon>Chrysomelidae</taxon>
        <taxon>Bruchinae</taxon>
        <taxon>Bruchini</taxon>
        <taxon>Acanthoscelides</taxon>
    </lineage>
</organism>
<keyword evidence="5" id="KW-1185">Reference proteome</keyword>
<dbReference type="AlphaFoldDB" id="A0A9P0KTS5"/>
<feature type="compositionally biased region" description="Polar residues" evidence="3">
    <location>
        <begin position="1"/>
        <end position="18"/>
    </location>
</feature>
<keyword evidence="2" id="KW-0564">Palmitate</keyword>
<dbReference type="Proteomes" id="UP001152888">
    <property type="component" value="Unassembled WGS sequence"/>
</dbReference>
<evidence type="ECO:0000256" key="1">
    <source>
        <dbReference type="ARBA" id="ARBA00005350"/>
    </source>
</evidence>
<comment type="cofactor">
    <cofactor evidence="2">
        <name>Ca(2+)</name>
        <dbReference type="ChEBI" id="CHEBI:29108"/>
    </cofactor>
</comment>
<comment type="caution">
    <text evidence="4">The sequence shown here is derived from an EMBL/GenBank/DDBJ whole genome shotgun (WGS) entry which is preliminary data.</text>
</comment>
<dbReference type="InterPro" id="IPR005552">
    <property type="entry name" value="Scramblase"/>
</dbReference>
<evidence type="ECO:0000256" key="3">
    <source>
        <dbReference type="SAM" id="MobiDB-lite"/>
    </source>
</evidence>
<feature type="region of interest" description="Disordered" evidence="3">
    <location>
        <begin position="1"/>
        <end position="22"/>
    </location>
</feature>
<name>A0A9P0KTS5_ACAOB</name>
<evidence type="ECO:0000256" key="2">
    <source>
        <dbReference type="RuleBase" id="RU363116"/>
    </source>
</evidence>
<gene>
    <name evidence="4" type="ORF">ACAOBT_LOCUS15833</name>
</gene>
<dbReference type="GO" id="GO:0005886">
    <property type="term" value="C:plasma membrane"/>
    <property type="evidence" value="ECO:0007669"/>
    <property type="project" value="TreeGrafter"/>
</dbReference>
<sequence>MTSTSESSVHGELPSTQPEKCRRERAMSEKWKEIPAGLDLLDSVDTLMVRQRLRTSLNVEGAGSEYIVEDRNGRRLYTALKTEKAQAYCCPWKTQSFELKLVSCTGFHAVQYETISSCWNNVDVSVPLQGCIATVRKRCSWRLTYDITGATNDCFFTVRGALCSFFAKDTDYEIYEANRVIGRISSWAPTESYASAVAFQFGVTFPKTLGATAKAVLLGACFLVSFTS</sequence>
<reference evidence="4" key="1">
    <citation type="submission" date="2022-03" db="EMBL/GenBank/DDBJ databases">
        <authorList>
            <person name="Sayadi A."/>
        </authorList>
    </citation>
    <scope>NUCLEOTIDE SEQUENCE</scope>
</reference>
<evidence type="ECO:0000313" key="4">
    <source>
        <dbReference type="EMBL" id="CAH1983961.1"/>
    </source>
</evidence>
<dbReference type="OrthoDB" id="191150at2759"/>
<dbReference type="Pfam" id="PF03803">
    <property type="entry name" value="Scramblase"/>
    <property type="match status" value="1"/>
</dbReference>
<dbReference type="EMBL" id="CAKOFQ010006948">
    <property type="protein sequence ID" value="CAH1983961.1"/>
    <property type="molecule type" value="Genomic_DNA"/>
</dbReference>